<dbReference type="AlphaFoldDB" id="X1RSV6"/>
<evidence type="ECO:0000313" key="1">
    <source>
        <dbReference type="EMBL" id="GAI66280.1"/>
    </source>
</evidence>
<sequence>AFIMLIGLPEKRGILYGLQPSLARVYRVIEIEKLSDEEVLEFLSQAFESANIKVEKEAMDLMVIFSSGLPLLMHEIGDATFWIDTDGIIDKKDTLQGILTAAENVGQKYLVPKVYKSIRSPLYRSILRKFRDGEKLHPRNFKKKEVEARLTDREKKVFPDFLRRMKKLGVVEVDIEGGAGAYRFVNEIYPVYIWMESEKSRTS</sequence>
<comment type="caution">
    <text evidence="1">The sequence shown here is derived from an EMBL/GenBank/DDBJ whole genome shotgun (WGS) entry which is preliminary data.</text>
</comment>
<name>X1RSV6_9ZZZZ</name>
<dbReference type="EMBL" id="BARW01003365">
    <property type="protein sequence ID" value="GAI66280.1"/>
    <property type="molecule type" value="Genomic_DNA"/>
</dbReference>
<accession>X1RSV6</accession>
<feature type="non-terminal residue" evidence="1">
    <location>
        <position position="1"/>
    </location>
</feature>
<dbReference type="SUPFAM" id="SSF52540">
    <property type="entry name" value="P-loop containing nucleoside triphosphate hydrolases"/>
    <property type="match status" value="1"/>
</dbReference>
<organism evidence="1">
    <name type="scientific">marine sediment metagenome</name>
    <dbReference type="NCBI Taxonomy" id="412755"/>
    <lineage>
        <taxon>unclassified sequences</taxon>
        <taxon>metagenomes</taxon>
        <taxon>ecological metagenomes</taxon>
    </lineage>
</organism>
<protein>
    <submittedName>
        <fullName evidence="1">Uncharacterized protein</fullName>
    </submittedName>
</protein>
<dbReference type="InterPro" id="IPR027417">
    <property type="entry name" value="P-loop_NTPase"/>
</dbReference>
<gene>
    <name evidence="1" type="ORF">S12H4_08643</name>
</gene>
<reference evidence="1" key="1">
    <citation type="journal article" date="2014" name="Front. Microbiol.">
        <title>High frequency of phylogenetically diverse reductive dehalogenase-homologous genes in deep subseafloor sedimentary metagenomes.</title>
        <authorList>
            <person name="Kawai M."/>
            <person name="Futagami T."/>
            <person name="Toyoda A."/>
            <person name="Takaki Y."/>
            <person name="Nishi S."/>
            <person name="Hori S."/>
            <person name="Arai W."/>
            <person name="Tsubouchi T."/>
            <person name="Morono Y."/>
            <person name="Uchiyama I."/>
            <person name="Ito T."/>
            <person name="Fujiyama A."/>
            <person name="Inagaki F."/>
            <person name="Takami H."/>
        </authorList>
    </citation>
    <scope>NUCLEOTIDE SEQUENCE</scope>
    <source>
        <strain evidence="1">Expedition CK06-06</strain>
    </source>
</reference>
<proteinExistence type="predicted"/>